<feature type="transmembrane region" description="Helical" evidence="9">
    <location>
        <begin position="12"/>
        <end position="33"/>
    </location>
</feature>
<dbReference type="EMBL" id="CALNXK010000247">
    <property type="protein sequence ID" value="CAH3178923.1"/>
    <property type="molecule type" value="Genomic_DNA"/>
</dbReference>
<dbReference type="Proteomes" id="UP001159405">
    <property type="component" value="Unassembled WGS sequence"/>
</dbReference>
<keyword evidence="2" id="KW-1003">Cell membrane</keyword>
<protein>
    <recommendedName>
        <fullName evidence="10">G-protein coupled receptors family 1 profile domain-containing protein</fullName>
    </recommendedName>
</protein>
<keyword evidence="3 9" id="KW-0812">Transmembrane</keyword>
<feature type="transmembrane region" description="Helical" evidence="9">
    <location>
        <begin position="272"/>
        <end position="289"/>
    </location>
</feature>
<dbReference type="Pfam" id="PF00001">
    <property type="entry name" value="7tm_1"/>
    <property type="match status" value="1"/>
</dbReference>
<dbReference type="Gene3D" id="1.20.1070.10">
    <property type="entry name" value="Rhodopsin 7-helix transmembrane proteins"/>
    <property type="match status" value="1"/>
</dbReference>
<dbReference type="SUPFAM" id="SSF81321">
    <property type="entry name" value="Family A G protein-coupled receptor-like"/>
    <property type="match status" value="1"/>
</dbReference>
<evidence type="ECO:0000256" key="9">
    <source>
        <dbReference type="SAM" id="Phobius"/>
    </source>
</evidence>
<dbReference type="PRINTS" id="PR00237">
    <property type="entry name" value="GPCRRHODOPSN"/>
</dbReference>
<feature type="transmembrane region" description="Helical" evidence="9">
    <location>
        <begin position="133"/>
        <end position="154"/>
    </location>
</feature>
<dbReference type="PROSITE" id="PS50262">
    <property type="entry name" value="G_PROTEIN_RECEP_F1_2"/>
    <property type="match status" value="1"/>
</dbReference>
<comment type="caution">
    <text evidence="11">The sequence shown here is derived from an EMBL/GenBank/DDBJ whole genome shotgun (WGS) entry which is preliminary data.</text>
</comment>
<reference evidence="11 12" key="1">
    <citation type="submission" date="2022-05" db="EMBL/GenBank/DDBJ databases">
        <authorList>
            <consortium name="Genoscope - CEA"/>
            <person name="William W."/>
        </authorList>
    </citation>
    <scope>NUCLEOTIDE SEQUENCE [LARGE SCALE GENOMIC DNA]</scope>
</reference>
<organism evidence="11 12">
    <name type="scientific">Porites lobata</name>
    <dbReference type="NCBI Taxonomy" id="104759"/>
    <lineage>
        <taxon>Eukaryota</taxon>
        <taxon>Metazoa</taxon>
        <taxon>Cnidaria</taxon>
        <taxon>Anthozoa</taxon>
        <taxon>Hexacorallia</taxon>
        <taxon>Scleractinia</taxon>
        <taxon>Fungiina</taxon>
        <taxon>Poritidae</taxon>
        <taxon>Porites</taxon>
    </lineage>
</organism>
<dbReference type="PANTHER" id="PTHR24247:SF278">
    <property type="entry name" value="HISTAMINE H2 RECEPTOR"/>
    <property type="match status" value="1"/>
</dbReference>
<evidence type="ECO:0000313" key="11">
    <source>
        <dbReference type="EMBL" id="CAH3178923.1"/>
    </source>
</evidence>
<feature type="transmembrane region" description="Helical" evidence="9">
    <location>
        <begin position="45"/>
        <end position="69"/>
    </location>
</feature>
<feature type="transmembrane region" description="Helical" evidence="9">
    <location>
        <begin position="89"/>
        <end position="112"/>
    </location>
</feature>
<evidence type="ECO:0000256" key="4">
    <source>
        <dbReference type="ARBA" id="ARBA00022989"/>
    </source>
</evidence>
<evidence type="ECO:0000256" key="1">
    <source>
        <dbReference type="ARBA" id="ARBA00004651"/>
    </source>
</evidence>
<evidence type="ECO:0000256" key="2">
    <source>
        <dbReference type="ARBA" id="ARBA00022475"/>
    </source>
</evidence>
<evidence type="ECO:0000256" key="5">
    <source>
        <dbReference type="ARBA" id="ARBA00023040"/>
    </source>
</evidence>
<keyword evidence="7" id="KW-0675">Receptor</keyword>
<feature type="transmembrane region" description="Helical" evidence="9">
    <location>
        <begin position="174"/>
        <end position="200"/>
    </location>
</feature>
<keyword evidence="4 9" id="KW-1133">Transmembrane helix</keyword>
<evidence type="ECO:0000256" key="8">
    <source>
        <dbReference type="ARBA" id="ARBA00023224"/>
    </source>
</evidence>
<name>A0ABN8RLD6_9CNID</name>
<feature type="transmembrane region" description="Helical" evidence="9">
    <location>
        <begin position="228"/>
        <end position="252"/>
    </location>
</feature>
<feature type="domain" description="G-protein coupled receptors family 1 profile" evidence="10">
    <location>
        <begin position="28"/>
        <end position="289"/>
    </location>
</feature>
<keyword evidence="5" id="KW-0297">G-protein coupled receptor</keyword>
<evidence type="ECO:0000256" key="7">
    <source>
        <dbReference type="ARBA" id="ARBA00023170"/>
    </source>
</evidence>
<dbReference type="InterPro" id="IPR017452">
    <property type="entry name" value="GPCR_Rhodpsn_7TM"/>
</dbReference>
<accession>A0ABN8RLD6</accession>
<sequence>MKEISMPKWKFILLLTVYGIITVAALLGSYFVLRAFHKSRKLRTASNNILVSLSIADGLLAIPSILDIIQMSLEYNGGHPSRILKEVSGTFTLFLLSVIALHVTLMSAERFIAIKFLSRYHTVTKRRARIISIMMWLWAMAVVVALPEVLLRISGSKDFRKFFNTNSQVFRIRWHLVFTAASMFLVPLLIILCTNVYIFTVSYKQRQHVREQGRDTLAMPIIIHDKKVVRFFITVVALCLLSIIPMLVVTSLRAFSGKSLGGCKHQMPLQNIVYDVAMFSNAICNPLIFRWKIKNSEKFFARC</sequence>
<evidence type="ECO:0000256" key="3">
    <source>
        <dbReference type="ARBA" id="ARBA00022692"/>
    </source>
</evidence>
<evidence type="ECO:0000256" key="6">
    <source>
        <dbReference type="ARBA" id="ARBA00023136"/>
    </source>
</evidence>
<keyword evidence="8" id="KW-0807">Transducer</keyword>
<dbReference type="InterPro" id="IPR000276">
    <property type="entry name" value="GPCR_Rhodpsn"/>
</dbReference>
<gene>
    <name evidence="11" type="ORF">PLOB_00021119</name>
</gene>
<dbReference type="CDD" id="cd00637">
    <property type="entry name" value="7tm_classA_rhodopsin-like"/>
    <property type="match status" value="1"/>
</dbReference>
<keyword evidence="12" id="KW-1185">Reference proteome</keyword>
<evidence type="ECO:0000313" key="12">
    <source>
        <dbReference type="Proteomes" id="UP001159405"/>
    </source>
</evidence>
<keyword evidence="6 9" id="KW-0472">Membrane</keyword>
<comment type="subcellular location">
    <subcellularLocation>
        <location evidence="1">Cell membrane</location>
        <topology evidence="1">Multi-pass membrane protein</topology>
    </subcellularLocation>
</comment>
<evidence type="ECO:0000259" key="10">
    <source>
        <dbReference type="PROSITE" id="PS50262"/>
    </source>
</evidence>
<dbReference type="PANTHER" id="PTHR24247">
    <property type="entry name" value="5-HYDROXYTRYPTAMINE RECEPTOR"/>
    <property type="match status" value="1"/>
</dbReference>
<proteinExistence type="predicted"/>